<dbReference type="InterPro" id="IPR043129">
    <property type="entry name" value="ATPase_NBD"/>
</dbReference>
<comment type="caution">
    <text evidence="17">The sequence shown here is derived from an EMBL/GenBank/DDBJ whole genome shotgun (WGS) entry which is preliminary data.</text>
</comment>
<comment type="similarity">
    <text evidence="14 16">Belongs to the type III pantothenate kinase family.</text>
</comment>
<feature type="binding site" evidence="16">
    <location>
        <position position="109"/>
    </location>
    <ligand>
        <name>substrate</name>
    </ligand>
</feature>
<dbReference type="InterPro" id="IPR004619">
    <property type="entry name" value="Type_III_PanK"/>
</dbReference>
<accession>A0A318E2N4</accession>
<comment type="function">
    <text evidence="16">Catalyzes the phosphorylation of pantothenate (Pan), the first step in CoA biosynthesis.</text>
</comment>
<dbReference type="SUPFAM" id="SSF53067">
    <property type="entry name" value="Actin-like ATPase domain"/>
    <property type="match status" value="2"/>
</dbReference>
<keyword evidence="12 16" id="KW-0630">Potassium</keyword>
<evidence type="ECO:0000256" key="1">
    <source>
        <dbReference type="ARBA" id="ARBA00001206"/>
    </source>
</evidence>
<evidence type="ECO:0000256" key="16">
    <source>
        <dbReference type="HAMAP-Rule" id="MF_01274"/>
    </source>
</evidence>
<evidence type="ECO:0000256" key="3">
    <source>
        <dbReference type="ARBA" id="ARBA00004496"/>
    </source>
</evidence>
<comment type="catalytic activity">
    <reaction evidence="1 16">
        <text>(R)-pantothenate + ATP = (R)-4'-phosphopantothenate + ADP + H(+)</text>
        <dbReference type="Rhea" id="RHEA:16373"/>
        <dbReference type="ChEBI" id="CHEBI:10986"/>
        <dbReference type="ChEBI" id="CHEBI:15378"/>
        <dbReference type="ChEBI" id="CHEBI:29032"/>
        <dbReference type="ChEBI" id="CHEBI:30616"/>
        <dbReference type="ChEBI" id="CHEBI:456216"/>
        <dbReference type="EC" id="2.7.1.33"/>
    </reaction>
</comment>
<dbReference type="HAMAP" id="MF_01274">
    <property type="entry name" value="Pantothen_kinase_3"/>
    <property type="match status" value="1"/>
</dbReference>
<feature type="binding site" evidence="16">
    <location>
        <position position="138"/>
    </location>
    <ligand>
        <name>K(+)</name>
        <dbReference type="ChEBI" id="CHEBI:29103"/>
    </ligand>
</feature>
<dbReference type="EC" id="2.7.1.33" evidence="6 16"/>
<dbReference type="Pfam" id="PF03309">
    <property type="entry name" value="Pan_kinase"/>
    <property type="match status" value="1"/>
</dbReference>
<evidence type="ECO:0000256" key="14">
    <source>
        <dbReference type="ARBA" id="ARBA00038036"/>
    </source>
</evidence>
<keyword evidence="16" id="KW-0479">Metal-binding</keyword>
<evidence type="ECO:0000256" key="5">
    <source>
        <dbReference type="ARBA" id="ARBA00011738"/>
    </source>
</evidence>
<evidence type="ECO:0000256" key="4">
    <source>
        <dbReference type="ARBA" id="ARBA00005225"/>
    </source>
</evidence>
<reference evidence="17 18" key="1">
    <citation type="submission" date="2018-04" db="EMBL/GenBank/DDBJ databases">
        <title>Genomic Encyclopedia of Type Strains, Phase IV (KMG-IV): sequencing the most valuable type-strain genomes for metagenomic binning, comparative biology and taxonomic classification.</title>
        <authorList>
            <person name="Goeker M."/>
        </authorList>
    </citation>
    <scope>NUCLEOTIDE SEQUENCE [LARGE SCALE GENOMIC DNA]</scope>
    <source>
        <strain evidence="17 18">DSM 104150</strain>
    </source>
</reference>
<evidence type="ECO:0000256" key="6">
    <source>
        <dbReference type="ARBA" id="ARBA00012102"/>
    </source>
</evidence>
<evidence type="ECO:0000256" key="15">
    <source>
        <dbReference type="ARBA" id="ARBA00040883"/>
    </source>
</evidence>
<protein>
    <recommendedName>
        <fullName evidence="15 16">Type III pantothenate kinase</fullName>
        <ecNumber evidence="6 16">2.7.1.33</ecNumber>
    </recommendedName>
    <alternativeName>
        <fullName evidence="16">PanK-III</fullName>
    </alternativeName>
    <alternativeName>
        <fullName evidence="16">Pantothenic acid kinase</fullName>
    </alternativeName>
</protein>
<dbReference type="GO" id="GO:0005524">
    <property type="term" value="F:ATP binding"/>
    <property type="evidence" value="ECO:0007669"/>
    <property type="project" value="UniProtKB-UniRule"/>
</dbReference>
<keyword evidence="10 16" id="KW-0418">Kinase</keyword>
<dbReference type="PANTHER" id="PTHR34265:SF1">
    <property type="entry name" value="TYPE III PANTOTHENATE KINASE"/>
    <property type="match status" value="1"/>
</dbReference>
<dbReference type="RefSeq" id="WP_245903992.1">
    <property type="nucleotide sequence ID" value="NZ_CAWNXA010000013.1"/>
</dbReference>
<gene>
    <name evidence="16" type="primary">coaX</name>
    <name evidence="17" type="ORF">C8D93_1139</name>
</gene>
<dbReference type="Gene3D" id="3.30.420.40">
    <property type="match status" value="2"/>
</dbReference>
<dbReference type="GO" id="GO:0004594">
    <property type="term" value="F:pantothenate kinase activity"/>
    <property type="evidence" value="ECO:0007669"/>
    <property type="project" value="UniProtKB-UniRule"/>
</dbReference>
<keyword evidence="7 16" id="KW-0963">Cytoplasm</keyword>
<dbReference type="GO" id="GO:0046872">
    <property type="term" value="F:metal ion binding"/>
    <property type="evidence" value="ECO:0007669"/>
    <property type="project" value="UniProtKB-KW"/>
</dbReference>
<dbReference type="CDD" id="cd24015">
    <property type="entry name" value="ASKHA_NBD_PanK-III"/>
    <property type="match status" value="1"/>
</dbReference>
<keyword evidence="8 16" id="KW-0808">Transferase</keyword>
<dbReference type="PANTHER" id="PTHR34265">
    <property type="entry name" value="TYPE III PANTOTHENATE KINASE"/>
    <property type="match status" value="1"/>
</dbReference>
<feature type="binding site" evidence="16">
    <location>
        <position position="193"/>
    </location>
    <ligand>
        <name>substrate</name>
    </ligand>
</feature>
<evidence type="ECO:0000256" key="12">
    <source>
        <dbReference type="ARBA" id="ARBA00022958"/>
    </source>
</evidence>
<dbReference type="NCBIfam" id="TIGR00671">
    <property type="entry name" value="baf"/>
    <property type="match status" value="1"/>
</dbReference>
<evidence type="ECO:0000256" key="8">
    <source>
        <dbReference type="ARBA" id="ARBA00022679"/>
    </source>
</evidence>
<comment type="cofactor">
    <cofactor evidence="16">
        <name>NH4(+)</name>
        <dbReference type="ChEBI" id="CHEBI:28938"/>
    </cofactor>
    <cofactor evidence="16">
        <name>K(+)</name>
        <dbReference type="ChEBI" id="CHEBI:29103"/>
    </cofactor>
    <text evidence="16">A monovalent cation. Ammonium or potassium.</text>
</comment>
<keyword evidence="11 16" id="KW-0067">ATP-binding</keyword>
<comment type="subunit">
    <text evidence="5 16">Homodimer.</text>
</comment>
<feature type="binding site" evidence="16">
    <location>
        <position position="141"/>
    </location>
    <ligand>
        <name>ATP</name>
        <dbReference type="ChEBI" id="CHEBI:30616"/>
    </ligand>
</feature>
<comment type="cofactor">
    <cofactor evidence="2">
        <name>K(+)</name>
        <dbReference type="ChEBI" id="CHEBI:29103"/>
    </cofactor>
</comment>
<evidence type="ECO:0000313" key="18">
    <source>
        <dbReference type="Proteomes" id="UP000248330"/>
    </source>
</evidence>
<comment type="pathway">
    <text evidence="4 16">Cofactor biosynthesis; coenzyme A biosynthesis; CoA from (R)-pantothenate: step 1/5.</text>
</comment>
<evidence type="ECO:0000256" key="10">
    <source>
        <dbReference type="ARBA" id="ARBA00022777"/>
    </source>
</evidence>
<dbReference type="UniPathway" id="UPA00241">
    <property type="reaction ID" value="UER00352"/>
</dbReference>
<dbReference type="GO" id="GO:0005737">
    <property type="term" value="C:cytoplasm"/>
    <property type="evidence" value="ECO:0007669"/>
    <property type="project" value="UniProtKB-SubCell"/>
</dbReference>
<evidence type="ECO:0000313" key="17">
    <source>
        <dbReference type="EMBL" id="PXV64215.1"/>
    </source>
</evidence>
<proteinExistence type="inferred from homology"/>
<keyword evidence="9 16" id="KW-0547">Nucleotide-binding</keyword>
<evidence type="ECO:0000256" key="13">
    <source>
        <dbReference type="ARBA" id="ARBA00022993"/>
    </source>
</evidence>
<dbReference type="GO" id="GO:0015937">
    <property type="term" value="P:coenzyme A biosynthetic process"/>
    <property type="evidence" value="ECO:0007669"/>
    <property type="project" value="UniProtKB-UniRule"/>
</dbReference>
<feature type="binding site" evidence="16">
    <location>
        <begin position="24"/>
        <end position="31"/>
    </location>
    <ligand>
        <name>ATP</name>
        <dbReference type="ChEBI" id="CHEBI:30616"/>
    </ligand>
</feature>
<feature type="active site" description="Proton acceptor" evidence="16">
    <location>
        <position position="118"/>
    </location>
</feature>
<evidence type="ECO:0000256" key="11">
    <source>
        <dbReference type="ARBA" id="ARBA00022840"/>
    </source>
</evidence>
<organism evidence="17 18">
    <name type="scientific">Sinimarinibacterium flocculans</name>
    <dbReference type="NCBI Taxonomy" id="985250"/>
    <lineage>
        <taxon>Bacteria</taxon>
        <taxon>Pseudomonadati</taxon>
        <taxon>Pseudomonadota</taxon>
        <taxon>Gammaproteobacteria</taxon>
        <taxon>Nevskiales</taxon>
        <taxon>Nevskiaceae</taxon>
        <taxon>Sinimarinibacterium</taxon>
    </lineage>
</organism>
<comment type="subcellular location">
    <subcellularLocation>
        <location evidence="3 16">Cytoplasm</location>
    </subcellularLocation>
</comment>
<evidence type="ECO:0000256" key="7">
    <source>
        <dbReference type="ARBA" id="ARBA00022490"/>
    </source>
</evidence>
<keyword evidence="13 16" id="KW-0173">Coenzyme A biosynthesis</keyword>
<keyword evidence="18" id="KW-1185">Reference proteome</keyword>
<dbReference type="AlphaFoldDB" id="A0A318E2N4"/>
<feature type="binding site" evidence="16">
    <location>
        <begin position="116"/>
        <end position="119"/>
    </location>
    <ligand>
        <name>substrate</name>
    </ligand>
</feature>
<dbReference type="Proteomes" id="UP000248330">
    <property type="component" value="Unassembled WGS sequence"/>
</dbReference>
<evidence type="ECO:0000256" key="9">
    <source>
        <dbReference type="ARBA" id="ARBA00022741"/>
    </source>
</evidence>
<sequence length="257" mass="27374">MTDAPARSPRNRKAQIHAPRLLLDIGNSRLKWAWQADAGLGDCGVIVHAGEPAVALPSLAPVQPAEVWISHVTGPANEAPLAAAVRERFGRAPHFARSAEQWRGLRNGYAEPARLGVDRWLVMVAAWSEHRVATCIVDAGTALTVDGFDEAGRHLGGIIAAGLLTQQRAVLGQTRFATREQGTTYHAGLGLDTEACVSQGAMLACLGAIDRALSATAAVRRIVTGGDASVLLPHLHGDWEHRPDLVLEGLRVLADDR</sequence>
<dbReference type="EMBL" id="QICN01000013">
    <property type="protein sequence ID" value="PXV64215.1"/>
    <property type="molecule type" value="Genomic_DNA"/>
</dbReference>
<name>A0A318E2N4_9GAMM</name>
<evidence type="ECO:0000256" key="2">
    <source>
        <dbReference type="ARBA" id="ARBA00001958"/>
    </source>
</evidence>